<evidence type="ECO:0008006" key="4">
    <source>
        <dbReference type="Google" id="ProtNLM"/>
    </source>
</evidence>
<dbReference type="AlphaFoldDB" id="A0AAE1FL76"/>
<comment type="caution">
    <text evidence="2">The sequence shown here is derived from an EMBL/GenBank/DDBJ whole genome shotgun (WGS) entry which is preliminary data.</text>
</comment>
<dbReference type="Proteomes" id="UP001286313">
    <property type="component" value="Unassembled WGS sequence"/>
</dbReference>
<name>A0AAE1FL76_PETCI</name>
<dbReference type="Gene3D" id="1.20.1250.20">
    <property type="entry name" value="MFS general substrate transporter like domains"/>
    <property type="match status" value="1"/>
</dbReference>
<dbReference type="InterPro" id="IPR036259">
    <property type="entry name" value="MFS_trans_sf"/>
</dbReference>
<feature type="region of interest" description="Disordered" evidence="1">
    <location>
        <begin position="1"/>
        <end position="32"/>
    </location>
</feature>
<protein>
    <recommendedName>
        <fullName evidence="4">Major facilitator superfamily (MFS) profile domain-containing protein</fullName>
    </recommendedName>
</protein>
<dbReference type="EMBL" id="JAWQEG010001927">
    <property type="protein sequence ID" value="KAK3875711.1"/>
    <property type="molecule type" value="Genomic_DNA"/>
</dbReference>
<accession>A0AAE1FL76</accession>
<evidence type="ECO:0000256" key="1">
    <source>
        <dbReference type="SAM" id="MobiDB-lite"/>
    </source>
</evidence>
<keyword evidence="3" id="KW-1185">Reference proteome</keyword>
<evidence type="ECO:0000313" key="2">
    <source>
        <dbReference type="EMBL" id="KAK3875711.1"/>
    </source>
</evidence>
<organism evidence="2 3">
    <name type="scientific">Petrolisthes cinctipes</name>
    <name type="common">Flat porcelain crab</name>
    <dbReference type="NCBI Taxonomy" id="88211"/>
    <lineage>
        <taxon>Eukaryota</taxon>
        <taxon>Metazoa</taxon>
        <taxon>Ecdysozoa</taxon>
        <taxon>Arthropoda</taxon>
        <taxon>Crustacea</taxon>
        <taxon>Multicrustacea</taxon>
        <taxon>Malacostraca</taxon>
        <taxon>Eumalacostraca</taxon>
        <taxon>Eucarida</taxon>
        <taxon>Decapoda</taxon>
        <taxon>Pleocyemata</taxon>
        <taxon>Anomura</taxon>
        <taxon>Galatheoidea</taxon>
        <taxon>Porcellanidae</taxon>
        <taxon>Petrolisthes</taxon>
    </lineage>
</organism>
<proteinExistence type="predicted"/>
<evidence type="ECO:0000313" key="3">
    <source>
        <dbReference type="Proteomes" id="UP001286313"/>
    </source>
</evidence>
<reference evidence="2" key="1">
    <citation type="submission" date="2023-10" db="EMBL/GenBank/DDBJ databases">
        <title>Genome assemblies of two species of porcelain crab, Petrolisthes cinctipes and Petrolisthes manimaculis (Anomura: Porcellanidae).</title>
        <authorList>
            <person name="Angst P."/>
        </authorList>
    </citation>
    <scope>NUCLEOTIDE SEQUENCE</scope>
    <source>
        <strain evidence="2">PB745_01</strain>
        <tissue evidence="2">Gill</tissue>
    </source>
</reference>
<dbReference type="SUPFAM" id="SSF103473">
    <property type="entry name" value="MFS general substrate transporter"/>
    <property type="match status" value="1"/>
</dbReference>
<sequence>MAKENRTTEVQSVVAASEAGDKQEGEEEEEDGFDELLSIVGFGRWQVRPTGTHPSRPPGWHVLNQRSYGLRLLPLPDQTFPLAATTTNLTWAAASLDINETIHDLEHNRDLDYNRVRQVVFAIYKVTNNTYYTQTCQNASALQQGPAARVVMAVYDTSVFTSTIFSEFHLLCEQAHHLPLYQMVYNFGGMFGSILGGQIGDRYGRLTVLRIAAWITCFSAWPCYSPQATISSC</sequence>
<gene>
    <name evidence="2" type="ORF">Pcinc_019431</name>
</gene>